<name>A0A087UTN3_STEMI</name>
<evidence type="ECO:0000313" key="2">
    <source>
        <dbReference type="Proteomes" id="UP000054359"/>
    </source>
</evidence>
<dbReference type="AlphaFoldDB" id="A0A087UTN3"/>
<proteinExistence type="predicted"/>
<organism evidence="1 2">
    <name type="scientific">Stegodyphus mimosarum</name>
    <name type="common">African social velvet spider</name>
    <dbReference type="NCBI Taxonomy" id="407821"/>
    <lineage>
        <taxon>Eukaryota</taxon>
        <taxon>Metazoa</taxon>
        <taxon>Ecdysozoa</taxon>
        <taxon>Arthropoda</taxon>
        <taxon>Chelicerata</taxon>
        <taxon>Arachnida</taxon>
        <taxon>Araneae</taxon>
        <taxon>Araneomorphae</taxon>
        <taxon>Entelegynae</taxon>
        <taxon>Eresoidea</taxon>
        <taxon>Eresidae</taxon>
        <taxon>Stegodyphus</taxon>
    </lineage>
</organism>
<evidence type="ECO:0000313" key="1">
    <source>
        <dbReference type="EMBL" id="KFM80722.1"/>
    </source>
</evidence>
<protein>
    <submittedName>
        <fullName evidence="1">Uncharacterized protein</fullName>
    </submittedName>
</protein>
<dbReference type="Proteomes" id="UP000054359">
    <property type="component" value="Unassembled WGS sequence"/>
</dbReference>
<keyword evidence="2" id="KW-1185">Reference proteome</keyword>
<accession>A0A087UTN3</accession>
<feature type="non-terminal residue" evidence="1">
    <location>
        <position position="37"/>
    </location>
</feature>
<gene>
    <name evidence="1" type="ORF">X975_04242</name>
</gene>
<dbReference type="OrthoDB" id="6417155at2759"/>
<sequence length="37" mass="4069">MLTLEGQEDVAGRSQGSLKSLDLGENLYLGYVPTERK</sequence>
<dbReference type="EMBL" id="KK121565">
    <property type="protein sequence ID" value="KFM80722.1"/>
    <property type="molecule type" value="Genomic_DNA"/>
</dbReference>
<reference evidence="1 2" key="1">
    <citation type="submission" date="2013-11" db="EMBL/GenBank/DDBJ databases">
        <title>Genome sequencing of Stegodyphus mimosarum.</title>
        <authorList>
            <person name="Bechsgaard J."/>
        </authorList>
    </citation>
    <scope>NUCLEOTIDE SEQUENCE [LARGE SCALE GENOMIC DNA]</scope>
</reference>